<feature type="compositionally biased region" description="Polar residues" evidence="6">
    <location>
        <begin position="681"/>
        <end position="690"/>
    </location>
</feature>
<accession>A0AAV6UWM5</accession>
<evidence type="ECO:0000259" key="7">
    <source>
        <dbReference type="PROSITE" id="PS50240"/>
    </source>
</evidence>
<feature type="compositionally biased region" description="Polar residues" evidence="6">
    <location>
        <begin position="409"/>
        <end position="428"/>
    </location>
</feature>
<gene>
    <name evidence="8" type="ORF">JTE90_023085</name>
</gene>
<keyword evidence="4" id="KW-1015">Disulfide bond</keyword>
<evidence type="ECO:0000256" key="3">
    <source>
        <dbReference type="ARBA" id="ARBA00022825"/>
    </source>
</evidence>
<evidence type="ECO:0000256" key="6">
    <source>
        <dbReference type="SAM" id="MobiDB-lite"/>
    </source>
</evidence>
<dbReference type="AlphaFoldDB" id="A0AAV6UWM5"/>
<feature type="compositionally biased region" description="Polar residues" evidence="6">
    <location>
        <begin position="350"/>
        <end position="367"/>
    </location>
</feature>
<dbReference type="PANTHER" id="PTHR24253:SF145">
    <property type="entry name" value="SERINE PROTEASE FILZIG"/>
    <property type="match status" value="1"/>
</dbReference>
<dbReference type="CDD" id="cd00190">
    <property type="entry name" value="Tryp_SPc"/>
    <property type="match status" value="1"/>
</dbReference>
<feature type="compositionally biased region" description="Polar residues" evidence="6">
    <location>
        <begin position="285"/>
        <end position="299"/>
    </location>
</feature>
<feature type="region of interest" description="Disordered" evidence="6">
    <location>
        <begin position="406"/>
        <end position="428"/>
    </location>
</feature>
<evidence type="ECO:0000256" key="2">
    <source>
        <dbReference type="ARBA" id="ARBA00022801"/>
    </source>
</evidence>
<evidence type="ECO:0000313" key="8">
    <source>
        <dbReference type="EMBL" id="KAG8188740.1"/>
    </source>
</evidence>
<dbReference type="SMART" id="SM00020">
    <property type="entry name" value="Tryp_SPc"/>
    <property type="match status" value="1"/>
</dbReference>
<dbReference type="EMBL" id="JAFNEN010000232">
    <property type="protein sequence ID" value="KAG8188740.1"/>
    <property type="molecule type" value="Genomic_DNA"/>
</dbReference>
<evidence type="ECO:0000256" key="4">
    <source>
        <dbReference type="ARBA" id="ARBA00023157"/>
    </source>
</evidence>
<dbReference type="PROSITE" id="PS50240">
    <property type="entry name" value="TRYPSIN_DOM"/>
    <property type="match status" value="1"/>
</dbReference>
<dbReference type="InterPro" id="IPR043504">
    <property type="entry name" value="Peptidase_S1_PA_chymotrypsin"/>
</dbReference>
<comment type="caution">
    <text evidence="8">The sequence shown here is derived from an EMBL/GenBank/DDBJ whole genome shotgun (WGS) entry which is preliminary data.</text>
</comment>
<dbReference type="PRINTS" id="PR00722">
    <property type="entry name" value="CHYMOTRYPSIN"/>
</dbReference>
<dbReference type="PROSITE" id="PS00134">
    <property type="entry name" value="TRYPSIN_HIS"/>
    <property type="match status" value="1"/>
</dbReference>
<reference evidence="8 9" key="1">
    <citation type="journal article" date="2022" name="Nat. Ecol. Evol.">
        <title>A masculinizing supergene underlies an exaggerated male reproductive morph in a spider.</title>
        <authorList>
            <person name="Hendrickx F."/>
            <person name="De Corte Z."/>
            <person name="Sonet G."/>
            <person name="Van Belleghem S.M."/>
            <person name="Kostlbacher S."/>
            <person name="Vangestel C."/>
        </authorList>
    </citation>
    <scope>NUCLEOTIDE SEQUENCE [LARGE SCALE GENOMIC DNA]</scope>
    <source>
        <strain evidence="8">W744_W776</strain>
    </source>
</reference>
<dbReference type="Proteomes" id="UP000827092">
    <property type="component" value="Unassembled WGS sequence"/>
</dbReference>
<dbReference type="FunFam" id="2.40.10.10:FF:000006">
    <property type="entry name" value="Serine proteinase stubble"/>
    <property type="match status" value="1"/>
</dbReference>
<dbReference type="Gene3D" id="2.40.10.10">
    <property type="entry name" value="Trypsin-like serine proteases"/>
    <property type="match status" value="1"/>
</dbReference>
<keyword evidence="1 5" id="KW-0645">Protease</keyword>
<feature type="region of interest" description="Disordered" evidence="6">
    <location>
        <begin position="338"/>
        <end position="367"/>
    </location>
</feature>
<feature type="region of interest" description="Disordered" evidence="6">
    <location>
        <begin position="274"/>
        <end position="301"/>
    </location>
</feature>
<keyword evidence="9" id="KW-1185">Reference proteome</keyword>
<dbReference type="InterPro" id="IPR033116">
    <property type="entry name" value="TRYPSIN_SER"/>
</dbReference>
<proteinExistence type="predicted"/>
<dbReference type="PROSITE" id="PS00135">
    <property type="entry name" value="TRYPSIN_SER"/>
    <property type="match status" value="1"/>
</dbReference>
<dbReference type="GO" id="GO:0006508">
    <property type="term" value="P:proteolysis"/>
    <property type="evidence" value="ECO:0007669"/>
    <property type="project" value="UniProtKB-KW"/>
</dbReference>
<dbReference type="PANTHER" id="PTHR24253">
    <property type="entry name" value="TRANSMEMBRANE PROTEASE SERINE"/>
    <property type="match status" value="1"/>
</dbReference>
<feature type="domain" description="Peptidase S1" evidence="7">
    <location>
        <begin position="1015"/>
        <end position="1257"/>
    </location>
</feature>
<dbReference type="InterPro" id="IPR009003">
    <property type="entry name" value="Peptidase_S1_PA"/>
</dbReference>
<feature type="compositionally biased region" description="Basic and acidic residues" evidence="6">
    <location>
        <begin position="338"/>
        <end position="349"/>
    </location>
</feature>
<feature type="region of interest" description="Disordered" evidence="6">
    <location>
        <begin position="680"/>
        <end position="708"/>
    </location>
</feature>
<evidence type="ECO:0000256" key="5">
    <source>
        <dbReference type="RuleBase" id="RU363034"/>
    </source>
</evidence>
<protein>
    <recommendedName>
        <fullName evidence="7">Peptidase S1 domain-containing protein</fullName>
    </recommendedName>
</protein>
<evidence type="ECO:0000256" key="1">
    <source>
        <dbReference type="ARBA" id="ARBA00022670"/>
    </source>
</evidence>
<dbReference type="InterPro" id="IPR001314">
    <property type="entry name" value="Peptidase_S1A"/>
</dbReference>
<dbReference type="GO" id="GO:0004252">
    <property type="term" value="F:serine-type endopeptidase activity"/>
    <property type="evidence" value="ECO:0007669"/>
    <property type="project" value="InterPro"/>
</dbReference>
<keyword evidence="3 5" id="KW-0720">Serine protease</keyword>
<keyword evidence="2 5" id="KW-0378">Hydrolase</keyword>
<evidence type="ECO:0000313" key="9">
    <source>
        <dbReference type="Proteomes" id="UP000827092"/>
    </source>
</evidence>
<dbReference type="InterPro" id="IPR001254">
    <property type="entry name" value="Trypsin_dom"/>
</dbReference>
<dbReference type="SUPFAM" id="SSF50494">
    <property type="entry name" value="Trypsin-like serine proteases"/>
    <property type="match status" value="1"/>
</dbReference>
<name>A0AAV6UWM5_9ARAC</name>
<feature type="compositionally biased region" description="Polar residues" evidence="6">
    <location>
        <begin position="696"/>
        <end position="707"/>
    </location>
</feature>
<organism evidence="8 9">
    <name type="scientific">Oedothorax gibbosus</name>
    <dbReference type="NCBI Taxonomy" id="931172"/>
    <lineage>
        <taxon>Eukaryota</taxon>
        <taxon>Metazoa</taxon>
        <taxon>Ecdysozoa</taxon>
        <taxon>Arthropoda</taxon>
        <taxon>Chelicerata</taxon>
        <taxon>Arachnida</taxon>
        <taxon>Araneae</taxon>
        <taxon>Araneomorphae</taxon>
        <taxon>Entelegynae</taxon>
        <taxon>Araneoidea</taxon>
        <taxon>Linyphiidae</taxon>
        <taxon>Erigoninae</taxon>
        <taxon>Oedothorax</taxon>
    </lineage>
</organism>
<dbReference type="InterPro" id="IPR018114">
    <property type="entry name" value="TRYPSIN_HIS"/>
</dbReference>
<sequence length="1259" mass="140300">MEFVTNPCYLFLVYDENLCRYKNSNSCRTSSFSCETWMELSTSTTQTNPITRKTIGTTTINVTKSSTVFSSIDSSSSNSSGIENGFQVNENLKNINYSLFRNTTSSTQDITPNSIIINNDNEENVNKDLNSFNDSTITISEFDARNFTDTTEGIPYTTQENESSFKNTQIKYTGDPGVFDTESSIEPITYTTQNLIWKNSGTSIGTFSSSIKTTNFDSTISETVDGPTNFDKILFNNKKNQSNEFLTTEISNHGSSSEQTATKSQIFLDNQRTSFSDHSNRESENQSYNSEKTTPLYSSDNEKITNKHTYTNIEVTSEKSFTIYGALSTSYTTKEKHTSPISTTRKEDTFSSLGLSTTNSDSKTPGVNLPNTSKWAAQTSLPASFHSLVAQLTSEEISSITTLKMDFGSHTSPTNDKSTLKNPSSHTNKPFDLDMEEEYNFDKEFDSNNPLKEHLINVNTPALTTVSLKETKPIVVEDRVTSNQDSYNKTTPHLFSHSTNFPVDDEFSEYGESESTAYLHETYNHNHELKNPSSTTHFDASTYFEDTEQSISENMSYSTVNVLETHHINADDSKTDSINFNVTSYNIAPTTFEPSNDIEPTTFVTSSDNTTIPNTLFDSNWIETFIYGNISKIPEIINNHASKNTTIIDFGNHKDEVREPLVNIPNYPLEVDITANKGGHQFTTPNTSLSPALVNSHKNSSRPSSDNSIEIEESSFTDAYLWDLNTSQNKPLIPTISTNEYPVNDTTTFEDAIFKYTNVTFSDSTFPEKTTDFESTDQLNYTVFTDDLYSGNSYITDSLSQNNVTYQLHVFNTSTLDNLITAEDNAVNDSEVSNAYEPNVSSSLDSISTKLIMQLFPSNVSTPLITEVLIDNSHETQHTNTTDEIPSSFPSTNTEILEAIFNTTYSKETLESSTYLTDRSTISPVSSSTNFAPLEENSTFLFSHTTEDKFAQKYNITVASHSPTTSTGTSMHDSKISTMVPESSSNTVTEFTQQVTKWNYKKDCGVRLMQPIGRIVGGKNTYFGKWPWQALVKEATWLGLFVKNKCGGVLITAKYVLTAAHCQPGFFASLLVVLGTHDLSETFNHKASVIRNVKRMVVHRHYNAQTFENDLALLEMETPVEFSPYVVPICLPFRKEDFTGKMAFVTGWGKLTHGGDVPNILQEVQVPIVGNGDCQSMFFHAGHQKAIRSNFVCAGYTNGGQDSCEGDSGGPLMVQREDNRWVLVGTVSHGIGCADPNLPGVYMRMSSYRPWIDSIINKP</sequence>
<dbReference type="Pfam" id="PF00089">
    <property type="entry name" value="Trypsin"/>
    <property type="match status" value="1"/>
</dbReference>